<dbReference type="Gene3D" id="3.40.605.10">
    <property type="entry name" value="Aldehyde Dehydrogenase, Chain A, domain 1"/>
    <property type="match status" value="1"/>
</dbReference>
<feature type="transmembrane region" description="Helical" evidence="3">
    <location>
        <begin position="292"/>
        <end position="318"/>
    </location>
</feature>
<dbReference type="PANTHER" id="PTHR43570:SF16">
    <property type="entry name" value="ALDEHYDE DEHYDROGENASE TYPE III, ISOFORM Q"/>
    <property type="match status" value="1"/>
</dbReference>
<dbReference type="InterPro" id="IPR015590">
    <property type="entry name" value="Aldehyde_DH_dom"/>
</dbReference>
<proteinExistence type="inferred from homology"/>
<keyword evidence="3" id="KW-0812">Transmembrane</keyword>
<evidence type="ECO:0000256" key="3">
    <source>
        <dbReference type="SAM" id="Phobius"/>
    </source>
</evidence>
<evidence type="ECO:0000313" key="5">
    <source>
        <dbReference type="EMBL" id="KAK0430451.1"/>
    </source>
</evidence>
<keyword evidence="6" id="KW-1185">Reference proteome</keyword>
<comment type="similarity">
    <text evidence="1">Belongs to the aldehyde dehydrogenase family.</text>
</comment>
<reference evidence="5" key="1">
    <citation type="submission" date="2023-06" db="EMBL/GenBank/DDBJ databases">
        <authorList>
            <consortium name="Lawrence Berkeley National Laboratory"/>
            <person name="Ahrendt S."/>
            <person name="Sahu N."/>
            <person name="Indic B."/>
            <person name="Wong-Bajracharya J."/>
            <person name="Merenyi Z."/>
            <person name="Ke H.-M."/>
            <person name="Monk M."/>
            <person name="Kocsube S."/>
            <person name="Drula E."/>
            <person name="Lipzen A."/>
            <person name="Balint B."/>
            <person name="Henrissat B."/>
            <person name="Andreopoulos B."/>
            <person name="Martin F.M."/>
            <person name="Harder C.B."/>
            <person name="Rigling D."/>
            <person name="Ford K.L."/>
            <person name="Foster G.D."/>
            <person name="Pangilinan J."/>
            <person name="Papanicolaou A."/>
            <person name="Barry K."/>
            <person name="LaButti K."/>
            <person name="Viragh M."/>
            <person name="Koriabine M."/>
            <person name="Yan M."/>
            <person name="Riley R."/>
            <person name="Champramary S."/>
            <person name="Plett K.L."/>
            <person name="Tsai I.J."/>
            <person name="Slot J."/>
            <person name="Sipos G."/>
            <person name="Plett J."/>
            <person name="Nagy L.G."/>
            <person name="Grigoriev I.V."/>
        </authorList>
    </citation>
    <scope>NUCLEOTIDE SEQUENCE</scope>
    <source>
        <strain evidence="5">CCBAS 213</strain>
    </source>
</reference>
<dbReference type="RefSeq" id="XP_060321277.1">
    <property type="nucleotide sequence ID" value="XM_060465311.1"/>
</dbReference>
<dbReference type="PANTHER" id="PTHR43570">
    <property type="entry name" value="ALDEHYDE DEHYDROGENASE"/>
    <property type="match status" value="1"/>
</dbReference>
<evidence type="ECO:0000256" key="2">
    <source>
        <dbReference type="ARBA" id="ARBA00023002"/>
    </source>
</evidence>
<feature type="non-terminal residue" evidence="5">
    <location>
        <position position="326"/>
    </location>
</feature>
<gene>
    <name evidence="5" type="ORF">EV420DRAFT_1011497</name>
</gene>
<keyword evidence="3" id="KW-0472">Membrane</keyword>
<dbReference type="Gene3D" id="3.40.309.10">
    <property type="entry name" value="Aldehyde Dehydrogenase, Chain A, domain 2"/>
    <property type="match status" value="1"/>
</dbReference>
<dbReference type="GO" id="GO:0005737">
    <property type="term" value="C:cytoplasm"/>
    <property type="evidence" value="ECO:0007669"/>
    <property type="project" value="TreeGrafter"/>
</dbReference>
<dbReference type="InterPro" id="IPR016161">
    <property type="entry name" value="Ald_DH/histidinol_DH"/>
</dbReference>
<dbReference type="GO" id="GO:0006081">
    <property type="term" value="P:aldehyde metabolic process"/>
    <property type="evidence" value="ECO:0007669"/>
    <property type="project" value="InterPro"/>
</dbReference>
<comment type="caution">
    <text evidence="5">The sequence shown here is derived from an EMBL/GenBank/DDBJ whole genome shotgun (WGS) entry which is preliminary data.</text>
</comment>
<protein>
    <submittedName>
        <fullName evidence="5">Aldehyde/histidinol dehydrogenase</fullName>
    </submittedName>
</protein>
<dbReference type="InterPro" id="IPR016162">
    <property type="entry name" value="Ald_DH_N"/>
</dbReference>
<dbReference type="GO" id="GO:0004029">
    <property type="term" value="F:aldehyde dehydrogenase (NAD+) activity"/>
    <property type="evidence" value="ECO:0007669"/>
    <property type="project" value="TreeGrafter"/>
</dbReference>
<evidence type="ECO:0000313" key="6">
    <source>
        <dbReference type="Proteomes" id="UP001175211"/>
    </source>
</evidence>
<dbReference type="InterPro" id="IPR016163">
    <property type="entry name" value="Ald_DH_C"/>
</dbReference>
<accession>A0AA39IVD9</accession>
<dbReference type="EMBL" id="JAUEPS010000553">
    <property type="protein sequence ID" value="KAK0430451.1"/>
    <property type="molecule type" value="Genomic_DNA"/>
</dbReference>
<dbReference type="GeneID" id="85348859"/>
<dbReference type="InterPro" id="IPR012394">
    <property type="entry name" value="Aldehyde_DH_NAD(P)"/>
</dbReference>
<dbReference type="SUPFAM" id="SSF53720">
    <property type="entry name" value="ALDH-like"/>
    <property type="match status" value="1"/>
</dbReference>
<evidence type="ECO:0000259" key="4">
    <source>
        <dbReference type="Pfam" id="PF00171"/>
    </source>
</evidence>
<dbReference type="AlphaFoldDB" id="A0AA39IVD9"/>
<dbReference type="Pfam" id="PF00171">
    <property type="entry name" value="Aldedh"/>
    <property type="match status" value="1"/>
</dbReference>
<keyword evidence="2" id="KW-0560">Oxidoreductase</keyword>
<organism evidence="5 6">
    <name type="scientific">Armillaria tabescens</name>
    <name type="common">Ringless honey mushroom</name>
    <name type="synonym">Agaricus tabescens</name>
    <dbReference type="NCBI Taxonomy" id="1929756"/>
    <lineage>
        <taxon>Eukaryota</taxon>
        <taxon>Fungi</taxon>
        <taxon>Dikarya</taxon>
        <taxon>Basidiomycota</taxon>
        <taxon>Agaricomycotina</taxon>
        <taxon>Agaricomycetes</taxon>
        <taxon>Agaricomycetidae</taxon>
        <taxon>Agaricales</taxon>
        <taxon>Marasmiineae</taxon>
        <taxon>Physalacriaceae</taxon>
        <taxon>Desarmillaria</taxon>
    </lineage>
</organism>
<dbReference type="Proteomes" id="UP001175211">
    <property type="component" value="Unassembled WGS sequence"/>
</dbReference>
<name>A0AA39IVD9_ARMTA</name>
<sequence>AQKAAVYLTPTTLELDGKCPVLNPNQSSADLDVVTKRILFGKCHNSGQTCVSPDYLVVPTQNDPSVLPRIIASFRRAYTSFFPSDSHPTLSRISSPAHLARLTSLLTRSKGRVVLGGHADPANLRMDVTLVGVDETDPLMSEEIFGPILPILEIRDWEEAVQLVDTVSGAPLVVYLFSEDAVVKEIVRNRTRSGSLVCGCTFLQMAVYELPYGGIGESGSGRSNKSAMEEFSYIRSQIDVPTSESMESHLEIFYLPYSEEATEAVKKTGLGVCLPRSSAEGGIIEKSMNGCLFGRVGCGASVICAAGVCLVLGIRILITIHNMSLQ</sequence>
<evidence type="ECO:0000256" key="1">
    <source>
        <dbReference type="ARBA" id="ARBA00009986"/>
    </source>
</evidence>
<keyword evidence="3" id="KW-1133">Transmembrane helix</keyword>
<feature type="domain" description="Aldehyde dehydrogenase" evidence="4">
    <location>
        <begin position="2"/>
        <end position="235"/>
    </location>
</feature>